<feature type="non-terminal residue" evidence="1">
    <location>
        <position position="1"/>
    </location>
</feature>
<dbReference type="EMBL" id="BARU01022892">
    <property type="protein sequence ID" value="GAH47940.1"/>
    <property type="molecule type" value="Genomic_DNA"/>
</dbReference>
<name>X1GSU0_9ZZZZ</name>
<dbReference type="AlphaFoldDB" id="X1GSU0"/>
<evidence type="ECO:0000313" key="1">
    <source>
        <dbReference type="EMBL" id="GAH47940.1"/>
    </source>
</evidence>
<accession>X1GSU0</accession>
<organism evidence="1">
    <name type="scientific">marine sediment metagenome</name>
    <dbReference type="NCBI Taxonomy" id="412755"/>
    <lineage>
        <taxon>unclassified sequences</taxon>
        <taxon>metagenomes</taxon>
        <taxon>ecological metagenomes</taxon>
    </lineage>
</organism>
<sequence length="48" mass="5332">DLTGMDLEIALGLKFNRYNSAFNSNWSCVLDFCITIIRPVAGKILKGL</sequence>
<protein>
    <submittedName>
        <fullName evidence="1">Uncharacterized protein</fullName>
    </submittedName>
</protein>
<reference evidence="1" key="1">
    <citation type="journal article" date="2014" name="Front. Microbiol.">
        <title>High frequency of phylogenetically diverse reductive dehalogenase-homologous genes in deep subseafloor sedimentary metagenomes.</title>
        <authorList>
            <person name="Kawai M."/>
            <person name="Futagami T."/>
            <person name="Toyoda A."/>
            <person name="Takaki Y."/>
            <person name="Nishi S."/>
            <person name="Hori S."/>
            <person name="Arai W."/>
            <person name="Tsubouchi T."/>
            <person name="Morono Y."/>
            <person name="Uchiyama I."/>
            <person name="Ito T."/>
            <person name="Fujiyama A."/>
            <person name="Inagaki F."/>
            <person name="Takami H."/>
        </authorList>
    </citation>
    <scope>NUCLEOTIDE SEQUENCE</scope>
    <source>
        <strain evidence="1">Expedition CK06-06</strain>
    </source>
</reference>
<comment type="caution">
    <text evidence="1">The sequence shown here is derived from an EMBL/GenBank/DDBJ whole genome shotgun (WGS) entry which is preliminary data.</text>
</comment>
<proteinExistence type="predicted"/>
<gene>
    <name evidence="1" type="ORF">S03H2_37226</name>
</gene>